<accession>A0A813KK43</accession>
<protein>
    <submittedName>
        <fullName evidence="1">Uncharacterized protein</fullName>
    </submittedName>
</protein>
<organism evidence="1 2">
    <name type="scientific">Polarella glacialis</name>
    <name type="common">Dinoflagellate</name>
    <dbReference type="NCBI Taxonomy" id="89957"/>
    <lineage>
        <taxon>Eukaryota</taxon>
        <taxon>Sar</taxon>
        <taxon>Alveolata</taxon>
        <taxon>Dinophyceae</taxon>
        <taxon>Suessiales</taxon>
        <taxon>Suessiaceae</taxon>
        <taxon>Polarella</taxon>
    </lineage>
</organism>
<evidence type="ECO:0000313" key="2">
    <source>
        <dbReference type="Proteomes" id="UP000626109"/>
    </source>
</evidence>
<dbReference type="EMBL" id="CAJNNW010030337">
    <property type="protein sequence ID" value="CAE8703172.1"/>
    <property type="molecule type" value="Genomic_DNA"/>
</dbReference>
<name>A0A813KK43_POLGL</name>
<evidence type="ECO:0000313" key="1">
    <source>
        <dbReference type="EMBL" id="CAE8703172.1"/>
    </source>
</evidence>
<sequence>AELLVMFPGVPPDALLWDFLDILGNQTAPKSCYIAFSATKIVRNDVILQYHKSEALIEHVGDASSFSGKVQRIHEDYFKKHSLVDSLFDNPPAEIRTTLSSGSGQSGSFKAVYGSSGVAANGVAPAFTAGDVQKVAPGAKAFFELIFTKPVDLEIFNMRMGG</sequence>
<feature type="non-terminal residue" evidence="1">
    <location>
        <position position="1"/>
    </location>
</feature>
<proteinExistence type="predicted"/>
<dbReference type="Proteomes" id="UP000626109">
    <property type="component" value="Unassembled WGS sequence"/>
</dbReference>
<feature type="non-terminal residue" evidence="1">
    <location>
        <position position="162"/>
    </location>
</feature>
<gene>
    <name evidence="1" type="ORF">PGLA2088_LOCUS32736</name>
</gene>
<reference evidence="1" key="1">
    <citation type="submission" date="2021-02" db="EMBL/GenBank/DDBJ databases">
        <authorList>
            <person name="Dougan E. K."/>
            <person name="Rhodes N."/>
            <person name="Thang M."/>
            <person name="Chan C."/>
        </authorList>
    </citation>
    <scope>NUCLEOTIDE SEQUENCE</scope>
</reference>
<comment type="caution">
    <text evidence="1">The sequence shown here is derived from an EMBL/GenBank/DDBJ whole genome shotgun (WGS) entry which is preliminary data.</text>
</comment>
<dbReference type="AlphaFoldDB" id="A0A813KK43"/>